<keyword evidence="2" id="KW-1185">Reference proteome</keyword>
<dbReference type="Proteomes" id="UP000244005">
    <property type="component" value="Unassembled WGS sequence"/>
</dbReference>
<protein>
    <submittedName>
        <fullName evidence="1">Uncharacterized protein</fullName>
    </submittedName>
</protein>
<proteinExistence type="predicted"/>
<name>A0A2R6WJC3_MARPO</name>
<dbReference type="AlphaFoldDB" id="A0A2R6WJC3"/>
<gene>
    <name evidence="1" type="ORF">MARPO_0084s0033</name>
</gene>
<organism evidence="1 2">
    <name type="scientific">Marchantia polymorpha</name>
    <name type="common">Common liverwort</name>
    <name type="synonym">Marchantia aquatica</name>
    <dbReference type="NCBI Taxonomy" id="3197"/>
    <lineage>
        <taxon>Eukaryota</taxon>
        <taxon>Viridiplantae</taxon>
        <taxon>Streptophyta</taxon>
        <taxon>Embryophyta</taxon>
        <taxon>Marchantiophyta</taxon>
        <taxon>Marchantiopsida</taxon>
        <taxon>Marchantiidae</taxon>
        <taxon>Marchantiales</taxon>
        <taxon>Marchantiaceae</taxon>
        <taxon>Marchantia</taxon>
    </lineage>
</organism>
<dbReference type="EMBL" id="KZ772756">
    <property type="protein sequence ID" value="PTQ33944.1"/>
    <property type="molecule type" value="Genomic_DNA"/>
</dbReference>
<evidence type="ECO:0000313" key="2">
    <source>
        <dbReference type="Proteomes" id="UP000244005"/>
    </source>
</evidence>
<evidence type="ECO:0000313" key="1">
    <source>
        <dbReference type="EMBL" id="PTQ33944.1"/>
    </source>
</evidence>
<sequence>MLQSHHIHLLLCSPHIQFHFTREAFLLLPNQWYSGRVHLFSQAHTDWSCISPPPMAADFQTSHTVR</sequence>
<reference evidence="2" key="1">
    <citation type="journal article" date="2017" name="Cell">
        <title>Insights into land plant evolution garnered from the Marchantia polymorpha genome.</title>
        <authorList>
            <person name="Bowman J.L."/>
            <person name="Kohchi T."/>
            <person name="Yamato K.T."/>
            <person name="Jenkins J."/>
            <person name="Shu S."/>
            <person name="Ishizaki K."/>
            <person name="Yamaoka S."/>
            <person name="Nishihama R."/>
            <person name="Nakamura Y."/>
            <person name="Berger F."/>
            <person name="Adam C."/>
            <person name="Aki S.S."/>
            <person name="Althoff F."/>
            <person name="Araki T."/>
            <person name="Arteaga-Vazquez M.A."/>
            <person name="Balasubrmanian S."/>
            <person name="Barry K."/>
            <person name="Bauer D."/>
            <person name="Boehm C.R."/>
            <person name="Briginshaw L."/>
            <person name="Caballero-Perez J."/>
            <person name="Catarino B."/>
            <person name="Chen F."/>
            <person name="Chiyoda S."/>
            <person name="Chovatia M."/>
            <person name="Davies K.M."/>
            <person name="Delmans M."/>
            <person name="Demura T."/>
            <person name="Dierschke T."/>
            <person name="Dolan L."/>
            <person name="Dorantes-Acosta A.E."/>
            <person name="Eklund D.M."/>
            <person name="Florent S.N."/>
            <person name="Flores-Sandoval E."/>
            <person name="Fujiyama A."/>
            <person name="Fukuzawa H."/>
            <person name="Galik B."/>
            <person name="Grimanelli D."/>
            <person name="Grimwood J."/>
            <person name="Grossniklaus U."/>
            <person name="Hamada T."/>
            <person name="Haseloff J."/>
            <person name="Hetherington A.J."/>
            <person name="Higo A."/>
            <person name="Hirakawa Y."/>
            <person name="Hundley H.N."/>
            <person name="Ikeda Y."/>
            <person name="Inoue K."/>
            <person name="Inoue S.I."/>
            <person name="Ishida S."/>
            <person name="Jia Q."/>
            <person name="Kakita M."/>
            <person name="Kanazawa T."/>
            <person name="Kawai Y."/>
            <person name="Kawashima T."/>
            <person name="Kennedy M."/>
            <person name="Kinose K."/>
            <person name="Kinoshita T."/>
            <person name="Kohara Y."/>
            <person name="Koide E."/>
            <person name="Komatsu K."/>
            <person name="Kopischke S."/>
            <person name="Kubo M."/>
            <person name="Kyozuka J."/>
            <person name="Lagercrantz U."/>
            <person name="Lin S.S."/>
            <person name="Lindquist E."/>
            <person name="Lipzen A.M."/>
            <person name="Lu C.W."/>
            <person name="De Luna E."/>
            <person name="Martienssen R.A."/>
            <person name="Minamino N."/>
            <person name="Mizutani M."/>
            <person name="Mizutani M."/>
            <person name="Mochizuki N."/>
            <person name="Monte I."/>
            <person name="Mosher R."/>
            <person name="Nagasaki H."/>
            <person name="Nakagami H."/>
            <person name="Naramoto S."/>
            <person name="Nishitani K."/>
            <person name="Ohtani M."/>
            <person name="Okamoto T."/>
            <person name="Okumura M."/>
            <person name="Phillips J."/>
            <person name="Pollak B."/>
            <person name="Reinders A."/>
            <person name="Rovekamp M."/>
            <person name="Sano R."/>
            <person name="Sawa S."/>
            <person name="Schmid M.W."/>
            <person name="Shirakawa M."/>
            <person name="Solano R."/>
            <person name="Spunde A."/>
            <person name="Suetsugu N."/>
            <person name="Sugano S."/>
            <person name="Sugiyama A."/>
            <person name="Sun R."/>
            <person name="Suzuki Y."/>
            <person name="Takenaka M."/>
            <person name="Takezawa D."/>
            <person name="Tomogane H."/>
            <person name="Tsuzuki M."/>
            <person name="Ueda T."/>
            <person name="Umeda M."/>
            <person name="Ward J.M."/>
            <person name="Watanabe Y."/>
            <person name="Yazaki K."/>
            <person name="Yokoyama R."/>
            <person name="Yoshitake Y."/>
            <person name="Yotsui I."/>
            <person name="Zachgo S."/>
            <person name="Schmutz J."/>
        </authorList>
    </citation>
    <scope>NUCLEOTIDE SEQUENCE [LARGE SCALE GENOMIC DNA]</scope>
    <source>
        <strain evidence="2">Tak-1</strain>
    </source>
</reference>
<accession>A0A2R6WJC3</accession>